<accession>A0A8R7UY85</accession>
<reference evidence="1" key="2">
    <citation type="submission" date="2018-03" db="EMBL/GenBank/DDBJ databases">
        <title>The Triticum urartu genome reveals the dynamic nature of wheat genome evolution.</title>
        <authorList>
            <person name="Ling H."/>
            <person name="Ma B."/>
            <person name="Shi X."/>
            <person name="Liu H."/>
            <person name="Dong L."/>
            <person name="Sun H."/>
            <person name="Cao Y."/>
            <person name="Gao Q."/>
            <person name="Zheng S."/>
            <person name="Li Y."/>
            <person name="Yu Y."/>
            <person name="Du H."/>
            <person name="Qi M."/>
            <person name="Li Y."/>
            <person name="Yu H."/>
            <person name="Cui Y."/>
            <person name="Wang N."/>
            <person name="Chen C."/>
            <person name="Wu H."/>
            <person name="Zhao Y."/>
            <person name="Zhang J."/>
            <person name="Li Y."/>
            <person name="Zhou W."/>
            <person name="Zhang B."/>
            <person name="Hu W."/>
            <person name="Eijk M."/>
            <person name="Tang J."/>
            <person name="Witsenboer H."/>
            <person name="Zhao S."/>
            <person name="Li Z."/>
            <person name="Zhang A."/>
            <person name="Wang D."/>
            <person name="Liang C."/>
        </authorList>
    </citation>
    <scope>NUCLEOTIDE SEQUENCE [LARGE SCALE GENOMIC DNA]</scope>
    <source>
        <strain evidence="1">cv. G1812</strain>
    </source>
</reference>
<name>A0A8R7UY85_TRIUA</name>
<organism evidence="1 2">
    <name type="scientific">Triticum urartu</name>
    <name type="common">Red wild einkorn</name>
    <name type="synonym">Crithodium urartu</name>
    <dbReference type="NCBI Taxonomy" id="4572"/>
    <lineage>
        <taxon>Eukaryota</taxon>
        <taxon>Viridiplantae</taxon>
        <taxon>Streptophyta</taxon>
        <taxon>Embryophyta</taxon>
        <taxon>Tracheophyta</taxon>
        <taxon>Spermatophyta</taxon>
        <taxon>Magnoliopsida</taxon>
        <taxon>Liliopsida</taxon>
        <taxon>Poales</taxon>
        <taxon>Poaceae</taxon>
        <taxon>BOP clade</taxon>
        <taxon>Pooideae</taxon>
        <taxon>Triticodae</taxon>
        <taxon>Triticeae</taxon>
        <taxon>Triticinae</taxon>
        <taxon>Triticum</taxon>
    </lineage>
</organism>
<reference evidence="2" key="1">
    <citation type="journal article" date="2013" name="Nature">
        <title>Draft genome of the wheat A-genome progenitor Triticum urartu.</title>
        <authorList>
            <person name="Ling H.Q."/>
            <person name="Zhao S."/>
            <person name="Liu D."/>
            <person name="Wang J."/>
            <person name="Sun H."/>
            <person name="Zhang C."/>
            <person name="Fan H."/>
            <person name="Li D."/>
            <person name="Dong L."/>
            <person name="Tao Y."/>
            <person name="Gao C."/>
            <person name="Wu H."/>
            <person name="Li Y."/>
            <person name="Cui Y."/>
            <person name="Guo X."/>
            <person name="Zheng S."/>
            <person name="Wang B."/>
            <person name="Yu K."/>
            <person name="Liang Q."/>
            <person name="Yang W."/>
            <person name="Lou X."/>
            <person name="Chen J."/>
            <person name="Feng M."/>
            <person name="Jian J."/>
            <person name="Zhang X."/>
            <person name="Luo G."/>
            <person name="Jiang Y."/>
            <person name="Liu J."/>
            <person name="Wang Z."/>
            <person name="Sha Y."/>
            <person name="Zhang B."/>
            <person name="Wu H."/>
            <person name="Tang D."/>
            <person name="Shen Q."/>
            <person name="Xue P."/>
            <person name="Zou S."/>
            <person name="Wang X."/>
            <person name="Liu X."/>
            <person name="Wang F."/>
            <person name="Yang Y."/>
            <person name="An X."/>
            <person name="Dong Z."/>
            <person name="Zhang K."/>
            <person name="Zhang X."/>
            <person name="Luo M.C."/>
            <person name="Dvorak J."/>
            <person name="Tong Y."/>
            <person name="Wang J."/>
            <person name="Yang H."/>
            <person name="Li Z."/>
            <person name="Wang D."/>
            <person name="Zhang A."/>
            <person name="Wang J."/>
        </authorList>
    </citation>
    <scope>NUCLEOTIDE SEQUENCE</scope>
    <source>
        <strain evidence="2">cv. G1812</strain>
    </source>
</reference>
<evidence type="ECO:0000313" key="1">
    <source>
        <dbReference type="EnsemblPlants" id="TuG1812G0600004132.01.T01.cds378700"/>
    </source>
</evidence>
<evidence type="ECO:0000313" key="2">
    <source>
        <dbReference type="Proteomes" id="UP000015106"/>
    </source>
</evidence>
<dbReference type="Gramene" id="TuG1812G0600004132.01.T01">
    <property type="protein sequence ID" value="TuG1812G0600004132.01.T01.cds378700"/>
    <property type="gene ID" value="TuG1812G0600004132.01"/>
</dbReference>
<keyword evidence="2" id="KW-1185">Reference proteome</keyword>
<dbReference type="AlphaFoldDB" id="A0A8R7UY85"/>
<sequence length="98" mass="11522">MIKGRRRGCFVVILDEYRPTRFSAAMFHGMSLLLSWHPTLADVTQKGVLKLMNLDGLTVYHTNNHLQVHELEEFLRFIHTFSYRYLLCSLEFLYILSG</sequence>
<reference evidence="1" key="3">
    <citation type="submission" date="2022-06" db="UniProtKB">
        <authorList>
            <consortium name="EnsemblPlants"/>
        </authorList>
    </citation>
    <scope>IDENTIFICATION</scope>
</reference>
<dbReference type="Proteomes" id="UP000015106">
    <property type="component" value="Chromosome 6"/>
</dbReference>
<dbReference type="EnsemblPlants" id="TuG1812G0600004132.01.T01">
    <property type="protein sequence ID" value="TuG1812G0600004132.01.T01.cds378700"/>
    <property type="gene ID" value="TuG1812G0600004132.01"/>
</dbReference>
<protein>
    <submittedName>
        <fullName evidence="1">Uncharacterized protein</fullName>
    </submittedName>
</protein>
<dbReference type="Gene3D" id="1.10.10.60">
    <property type="entry name" value="Homeodomain-like"/>
    <property type="match status" value="1"/>
</dbReference>
<proteinExistence type="predicted"/>